<evidence type="ECO:0000256" key="1">
    <source>
        <dbReference type="ARBA" id="ARBA00006739"/>
    </source>
</evidence>
<dbReference type="EMBL" id="BARS01015673">
    <property type="protein sequence ID" value="GAF93091.1"/>
    <property type="molecule type" value="Genomic_DNA"/>
</dbReference>
<evidence type="ECO:0000259" key="4">
    <source>
        <dbReference type="Pfam" id="PF00535"/>
    </source>
</evidence>
<reference evidence="5" key="1">
    <citation type="journal article" date="2014" name="Front. Microbiol.">
        <title>High frequency of phylogenetically diverse reductive dehalogenase-homologous genes in deep subseafloor sedimentary metagenomes.</title>
        <authorList>
            <person name="Kawai M."/>
            <person name="Futagami T."/>
            <person name="Toyoda A."/>
            <person name="Takaki Y."/>
            <person name="Nishi S."/>
            <person name="Hori S."/>
            <person name="Arai W."/>
            <person name="Tsubouchi T."/>
            <person name="Morono Y."/>
            <person name="Uchiyama I."/>
            <person name="Ito T."/>
            <person name="Fujiyama A."/>
            <person name="Inagaki F."/>
            <person name="Takami H."/>
        </authorList>
    </citation>
    <scope>NUCLEOTIDE SEQUENCE</scope>
    <source>
        <strain evidence="5">Expedition CK06-06</strain>
    </source>
</reference>
<evidence type="ECO:0000256" key="3">
    <source>
        <dbReference type="ARBA" id="ARBA00022679"/>
    </source>
</evidence>
<dbReference type="AlphaFoldDB" id="X0U143"/>
<evidence type="ECO:0000313" key="5">
    <source>
        <dbReference type="EMBL" id="GAF93091.1"/>
    </source>
</evidence>
<dbReference type="PANTHER" id="PTHR43179:SF12">
    <property type="entry name" value="GALACTOFURANOSYLTRANSFERASE GLFT2"/>
    <property type="match status" value="1"/>
</dbReference>
<comment type="similarity">
    <text evidence="1">Belongs to the glycosyltransferase 2 family.</text>
</comment>
<sequence length="283" mass="32706">SKKFFQMETNSPKVAIIVLNWNGWRNTVECLESLQKIDYSCYEIIVVDNGSIDNSMEMIKKWGEGDVPINTKFVSFNHASKPVRCIQYERGLAEEGGDGREKEFHKLPSNRKLTIIHTRENLGFAGGCNVGMRYALKKGDFNYILILNNDTVVAPDFLIRMVGTGEMDEKLGIIGGKIYYYDNPHIIWYGGGRFSLWKASGYHEYYQKPDEKLEREINLKNLERVVGATFITGCLMLIRKELLQDLGLFREDYFLSAEDTDFCYRALKNHWKMGVNLQAKIWH</sequence>
<dbReference type="InterPro" id="IPR001173">
    <property type="entry name" value="Glyco_trans_2-like"/>
</dbReference>
<feature type="non-terminal residue" evidence="5">
    <location>
        <position position="1"/>
    </location>
</feature>
<feature type="domain" description="Glycosyltransferase 2-like" evidence="4">
    <location>
        <begin position="16"/>
        <end position="67"/>
    </location>
</feature>
<proteinExistence type="inferred from homology"/>
<feature type="non-terminal residue" evidence="5">
    <location>
        <position position="283"/>
    </location>
</feature>
<dbReference type="SUPFAM" id="SSF53448">
    <property type="entry name" value="Nucleotide-diphospho-sugar transferases"/>
    <property type="match status" value="1"/>
</dbReference>
<accession>X0U143</accession>
<comment type="caution">
    <text evidence="5">The sequence shown here is derived from an EMBL/GenBank/DDBJ whole genome shotgun (WGS) entry which is preliminary data.</text>
</comment>
<dbReference type="CDD" id="cd04186">
    <property type="entry name" value="GT_2_like_c"/>
    <property type="match status" value="1"/>
</dbReference>
<keyword evidence="3" id="KW-0808">Transferase</keyword>
<dbReference type="Pfam" id="PF13641">
    <property type="entry name" value="Glyco_tranf_2_3"/>
    <property type="match status" value="1"/>
</dbReference>
<keyword evidence="2" id="KW-0328">Glycosyltransferase</keyword>
<protein>
    <recommendedName>
        <fullName evidence="4">Glycosyltransferase 2-like domain-containing protein</fullName>
    </recommendedName>
</protein>
<name>X0U143_9ZZZZ</name>
<dbReference type="InterPro" id="IPR029044">
    <property type="entry name" value="Nucleotide-diphossugar_trans"/>
</dbReference>
<evidence type="ECO:0000256" key="2">
    <source>
        <dbReference type="ARBA" id="ARBA00022676"/>
    </source>
</evidence>
<dbReference type="GO" id="GO:0016757">
    <property type="term" value="F:glycosyltransferase activity"/>
    <property type="evidence" value="ECO:0007669"/>
    <property type="project" value="UniProtKB-KW"/>
</dbReference>
<dbReference type="Gene3D" id="3.90.550.10">
    <property type="entry name" value="Spore Coat Polysaccharide Biosynthesis Protein SpsA, Chain A"/>
    <property type="match status" value="1"/>
</dbReference>
<dbReference type="Pfam" id="PF00535">
    <property type="entry name" value="Glycos_transf_2"/>
    <property type="match status" value="1"/>
</dbReference>
<organism evidence="5">
    <name type="scientific">marine sediment metagenome</name>
    <dbReference type="NCBI Taxonomy" id="412755"/>
    <lineage>
        <taxon>unclassified sequences</taxon>
        <taxon>metagenomes</taxon>
        <taxon>ecological metagenomes</taxon>
    </lineage>
</organism>
<dbReference type="PANTHER" id="PTHR43179">
    <property type="entry name" value="RHAMNOSYLTRANSFERASE WBBL"/>
    <property type="match status" value="1"/>
</dbReference>
<gene>
    <name evidence="5" type="ORF">S01H1_25895</name>
</gene>